<name>A0A916UKD6_9ACTN</name>
<comment type="caution">
    <text evidence="5">The sequence shown here is derived from an EMBL/GenBank/DDBJ whole genome shotgun (WGS) entry which is preliminary data.</text>
</comment>
<organism evidence="5 6">
    <name type="scientific">Hoyosella rhizosphaerae</name>
    <dbReference type="NCBI Taxonomy" id="1755582"/>
    <lineage>
        <taxon>Bacteria</taxon>
        <taxon>Bacillati</taxon>
        <taxon>Actinomycetota</taxon>
        <taxon>Actinomycetes</taxon>
        <taxon>Mycobacteriales</taxon>
        <taxon>Hoyosellaceae</taxon>
        <taxon>Hoyosella</taxon>
    </lineage>
</organism>
<dbReference type="GO" id="GO:0004185">
    <property type="term" value="F:serine-type carboxypeptidase activity"/>
    <property type="evidence" value="ECO:0007669"/>
    <property type="project" value="InterPro"/>
</dbReference>
<dbReference type="PRINTS" id="PR00922">
    <property type="entry name" value="DADACBPTASE3"/>
</dbReference>
<dbReference type="Pfam" id="PF02113">
    <property type="entry name" value="Peptidase_S13"/>
    <property type="match status" value="2"/>
</dbReference>
<keyword evidence="6" id="KW-1185">Reference proteome</keyword>
<dbReference type="GO" id="GO:0006508">
    <property type="term" value="P:proteolysis"/>
    <property type="evidence" value="ECO:0007669"/>
    <property type="project" value="InterPro"/>
</dbReference>
<dbReference type="AlphaFoldDB" id="A0A916UKD6"/>
<keyword evidence="4" id="KW-1133">Transmembrane helix</keyword>
<dbReference type="InterPro" id="IPR012338">
    <property type="entry name" value="Beta-lactam/transpept-like"/>
</dbReference>
<evidence type="ECO:0000256" key="4">
    <source>
        <dbReference type="SAM" id="Phobius"/>
    </source>
</evidence>
<protein>
    <submittedName>
        <fullName evidence="5">D-alanyl-D-alanine carboxypeptidase</fullName>
    </submittedName>
</protein>
<dbReference type="EMBL" id="BMJH01000004">
    <property type="protein sequence ID" value="GGC76177.1"/>
    <property type="molecule type" value="Genomic_DNA"/>
</dbReference>
<comment type="similarity">
    <text evidence="1">Belongs to the peptidase S13 family.</text>
</comment>
<dbReference type="GO" id="GO:0000270">
    <property type="term" value="P:peptidoglycan metabolic process"/>
    <property type="evidence" value="ECO:0007669"/>
    <property type="project" value="TreeGrafter"/>
</dbReference>
<evidence type="ECO:0000256" key="3">
    <source>
        <dbReference type="SAM" id="MobiDB-lite"/>
    </source>
</evidence>
<gene>
    <name evidence="5" type="primary">dacB</name>
    <name evidence="5" type="ORF">GCM10011410_31760</name>
</gene>
<evidence type="ECO:0000256" key="1">
    <source>
        <dbReference type="ARBA" id="ARBA00006096"/>
    </source>
</evidence>
<evidence type="ECO:0000256" key="2">
    <source>
        <dbReference type="ARBA" id="ARBA00022801"/>
    </source>
</evidence>
<evidence type="ECO:0000313" key="6">
    <source>
        <dbReference type="Proteomes" id="UP000641514"/>
    </source>
</evidence>
<dbReference type="InterPro" id="IPR000667">
    <property type="entry name" value="Peptidase_S13"/>
</dbReference>
<keyword evidence="2" id="KW-0378">Hydrolase</keyword>
<dbReference type="SUPFAM" id="SSF56601">
    <property type="entry name" value="beta-lactamase/transpeptidase-like"/>
    <property type="match status" value="1"/>
</dbReference>
<keyword evidence="4" id="KW-0812">Transmembrane</keyword>
<dbReference type="PANTHER" id="PTHR30023">
    <property type="entry name" value="D-ALANYL-D-ALANINE CARBOXYPEPTIDASE"/>
    <property type="match status" value="1"/>
</dbReference>
<dbReference type="PANTHER" id="PTHR30023:SF0">
    <property type="entry name" value="PENICILLIN-SENSITIVE CARBOXYPEPTIDASE A"/>
    <property type="match status" value="1"/>
</dbReference>
<proteinExistence type="inferred from homology"/>
<feature type="compositionally biased region" description="Pro residues" evidence="3">
    <location>
        <begin position="14"/>
        <end position="28"/>
    </location>
</feature>
<dbReference type="Proteomes" id="UP000641514">
    <property type="component" value="Unassembled WGS sequence"/>
</dbReference>
<reference evidence="5" key="2">
    <citation type="submission" date="2020-09" db="EMBL/GenBank/DDBJ databases">
        <authorList>
            <person name="Sun Q."/>
            <person name="Zhou Y."/>
        </authorList>
    </citation>
    <scope>NUCLEOTIDE SEQUENCE</scope>
    <source>
        <strain evidence="5">CGMCC 1.15478</strain>
    </source>
</reference>
<keyword evidence="5" id="KW-0121">Carboxypeptidase</keyword>
<dbReference type="NCBIfam" id="TIGR00666">
    <property type="entry name" value="PBP4"/>
    <property type="match status" value="1"/>
</dbReference>
<accession>A0A916UKD6</accession>
<keyword evidence="4" id="KW-0472">Membrane</keyword>
<sequence>MMADDEATTTATPPENPAPPHSEPPQRQPPQRQWAVTASILVTVAVLVVTALLVTGQYVRSIHESRGFTVDPAPGLTVPTPAIVANPFDAPEPTKEAVAAALAPYLSDPDLGSLAGHITDAITGTVLWTQDPTTARVPASSTKILTAAAALLALPHNTRVTTKVVRGEAPGEVILVGGGDVTLSAQPLGESTYYWDAPRLDDLVNQLETAGTEVTAVQVDSSAYDGPKMAREWLTQSIDDGFIAPIEPVMLDGGRLIATEPESPRSTEPARAAAQTLASRLGLDAAAIEAVAEQTAAPDAEVLAEVASAPLLTRIRQFMVESDNVLAEAVGREIAIAAGETPSFRGTSRAIRSTLATNGLLTDGVTLEDASGLSRRNQISVAVIDSVISTSVGTVRSDEQGRATVAPANAAVVVKLRPLLDTFPVAAGSGTLETRFDSDASTPGVGWVRAKTGTLDGVSALAGYTVTRSERILTFAFISSDSNAFASRPALDALAAQLRTLDGDTDGEN</sequence>
<feature type="transmembrane region" description="Helical" evidence="4">
    <location>
        <begin position="34"/>
        <end position="56"/>
    </location>
</feature>
<dbReference type="Gene3D" id="3.40.710.10">
    <property type="entry name" value="DD-peptidase/beta-lactamase superfamily"/>
    <property type="match status" value="2"/>
</dbReference>
<evidence type="ECO:0000313" key="5">
    <source>
        <dbReference type="EMBL" id="GGC76177.1"/>
    </source>
</evidence>
<keyword evidence="5" id="KW-0645">Protease</keyword>
<reference evidence="5" key="1">
    <citation type="journal article" date="2014" name="Int. J. Syst. Evol. Microbiol.">
        <title>Complete genome sequence of Corynebacterium casei LMG S-19264T (=DSM 44701T), isolated from a smear-ripened cheese.</title>
        <authorList>
            <consortium name="US DOE Joint Genome Institute (JGI-PGF)"/>
            <person name="Walter F."/>
            <person name="Albersmeier A."/>
            <person name="Kalinowski J."/>
            <person name="Ruckert C."/>
        </authorList>
    </citation>
    <scope>NUCLEOTIDE SEQUENCE</scope>
    <source>
        <strain evidence="5">CGMCC 1.15478</strain>
    </source>
</reference>
<feature type="region of interest" description="Disordered" evidence="3">
    <location>
        <begin position="1"/>
        <end position="32"/>
    </location>
</feature>